<protein>
    <recommendedName>
        <fullName evidence="1">DUF2828 domain-containing protein</fullName>
    </recommendedName>
</protein>
<evidence type="ECO:0000313" key="3">
    <source>
        <dbReference type="Proteomes" id="UP000518752"/>
    </source>
</evidence>
<sequence length="170" mass="19140">MSDSALTLTSQKFTIPHIPELFDPNFLNVLLPPPASSNDVLMEESDKVQPVPTNAMMEALQRSANHTFTANGAPALSTTNSPTLDAFLGLHSWIKAPEIDVLLTNSWKEDPGLTLRLIWQLRSIHDGKAEKEGFYRRVQFCGRQNRKFIEFFFLQGLRLVIQKASPYGHC</sequence>
<accession>A0A8H5HSV5</accession>
<reference evidence="2 3" key="1">
    <citation type="journal article" date="2020" name="ISME J.">
        <title>Uncovering the hidden diversity of litter-decomposition mechanisms in mushroom-forming fungi.</title>
        <authorList>
            <person name="Floudas D."/>
            <person name="Bentzer J."/>
            <person name="Ahren D."/>
            <person name="Johansson T."/>
            <person name="Persson P."/>
            <person name="Tunlid A."/>
        </authorList>
    </citation>
    <scope>NUCLEOTIDE SEQUENCE [LARGE SCALE GENOMIC DNA]</scope>
    <source>
        <strain evidence="2 3">CBS 406.79</strain>
    </source>
</reference>
<keyword evidence="3" id="KW-1185">Reference proteome</keyword>
<dbReference type="EMBL" id="JAACJN010000026">
    <property type="protein sequence ID" value="KAF5388833.1"/>
    <property type="molecule type" value="Genomic_DNA"/>
</dbReference>
<feature type="domain" description="DUF2828" evidence="1">
    <location>
        <begin position="69"/>
        <end position="138"/>
    </location>
</feature>
<gene>
    <name evidence="2" type="ORF">D9757_005608</name>
</gene>
<dbReference type="Pfam" id="PF11443">
    <property type="entry name" value="DUF2828"/>
    <property type="match status" value="1"/>
</dbReference>
<proteinExistence type="predicted"/>
<organism evidence="2 3">
    <name type="scientific">Collybiopsis confluens</name>
    <dbReference type="NCBI Taxonomy" id="2823264"/>
    <lineage>
        <taxon>Eukaryota</taxon>
        <taxon>Fungi</taxon>
        <taxon>Dikarya</taxon>
        <taxon>Basidiomycota</taxon>
        <taxon>Agaricomycotina</taxon>
        <taxon>Agaricomycetes</taxon>
        <taxon>Agaricomycetidae</taxon>
        <taxon>Agaricales</taxon>
        <taxon>Marasmiineae</taxon>
        <taxon>Omphalotaceae</taxon>
        <taxon>Collybiopsis</taxon>
    </lineage>
</organism>
<dbReference type="AlphaFoldDB" id="A0A8H5HSV5"/>
<dbReference type="Proteomes" id="UP000518752">
    <property type="component" value="Unassembled WGS sequence"/>
</dbReference>
<comment type="caution">
    <text evidence="2">The sequence shown here is derived from an EMBL/GenBank/DDBJ whole genome shotgun (WGS) entry which is preliminary data.</text>
</comment>
<name>A0A8H5HSV5_9AGAR</name>
<dbReference type="InterPro" id="IPR058580">
    <property type="entry name" value="DUF2828"/>
</dbReference>
<evidence type="ECO:0000313" key="2">
    <source>
        <dbReference type="EMBL" id="KAF5388833.1"/>
    </source>
</evidence>
<dbReference type="OrthoDB" id="1149618at2759"/>
<evidence type="ECO:0000259" key="1">
    <source>
        <dbReference type="Pfam" id="PF11443"/>
    </source>
</evidence>